<dbReference type="PANTHER" id="PTHR22870">
    <property type="entry name" value="REGULATOR OF CHROMOSOME CONDENSATION"/>
    <property type="match status" value="1"/>
</dbReference>
<dbReference type="Gene3D" id="2.130.10.30">
    <property type="entry name" value="Regulator of chromosome condensation 1/beta-lactamase-inhibitor protein II"/>
    <property type="match status" value="2"/>
</dbReference>
<dbReference type="PANTHER" id="PTHR22870:SF408">
    <property type="entry name" value="OS09G0560450 PROTEIN"/>
    <property type="match status" value="1"/>
</dbReference>
<dbReference type="PRINTS" id="PR00633">
    <property type="entry name" value="RCCNDNSATION"/>
</dbReference>
<keyword evidence="6" id="KW-1185">Reference proteome</keyword>
<evidence type="ECO:0000256" key="2">
    <source>
        <dbReference type="ARBA" id="ARBA00022737"/>
    </source>
</evidence>
<evidence type="ECO:0000259" key="4">
    <source>
        <dbReference type="Pfam" id="PF25390"/>
    </source>
</evidence>
<evidence type="ECO:0000256" key="1">
    <source>
        <dbReference type="ARBA" id="ARBA00022729"/>
    </source>
</evidence>
<evidence type="ECO:0000313" key="5">
    <source>
        <dbReference type="EMBL" id="QNR23125.1"/>
    </source>
</evidence>
<reference evidence="5 6" key="1">
    <citation type="submission" date="2020-08" db="EMBL/GenBank/DDBJ databases">
        <title>Croceimicrobium hydrocarbonivorans gen. nov., sp. nov., a novel marine bacterium isolated from a bacterial consortium that degrades polyethylene terephthalate.</title>
        <authorList>
            <person name="Liu R."/>
        </authorList>
    </citation>
    <scope>NUCLEOTIDE SEQUENCE [LARGE SCALE GENOMIC DNA]</scope>
    <source>
        <strain evidence="5 6">A20-9</strain>
    </source>
</reference>
<evidence type="ECO:0000313" key="6">
    <source>
        <dbReference type="Proteomes" id="UP000516305"/>
    </source>
</evidence>
<dbReference type="InterPro" id="IPR009091">
    <property type="entry name" value="RCC1/BLIP-II"/>
</dbReference>
<dbReference type="RefSeq" id="WP_210757661.1">
    <property type="nucleotide sequence ID" value="NZ_CP060139.1"/>
</dbReference>
<dbReference type="SUPFAM" id="SSF50985">
    <property type="entry name" value="RCC1/BLIP-II"/>
    <property type="match status" value="1"/>
</dbReference>
<dbReference type="AlphaFoldDB" id="A0A7H0VBM7"/>
<dbReference type="Proteomes" id="UP000516305">
    <property type="component" value="Chromosome"/>
</dbReference>
<dbReference type="NCBIfam" id="TIGR04183">
    <property type="entry name" value="Por_Secre_tail"/>
    <property type="match status" value="1"/>
</dbReference>
<dbReference type="InterPro" id="IPR051210">
    <property type="entry name" value="Ub_ligase/GEF_domain"/>
</dbReference>
<dbReference type="KEGG" id="chyd:H4K34_12145"/>
<keyword evidence="1" id="KW-0732">Signal</keyword>
<name>A0A7H0VBM7_9FLAO</name>
<feature type="domain" description="Secretion system C-terminal sorting" evidence="3">
    <location>
        <begin position="390"/>
        <end position="459"/>
    </location>
</feature>
<feature type="domain" description="RCC1-like" evidence="4">
    <location>
        <begin position="121"/>
        <end position="369"/>
    </location>
</feature>
<dbReference type="EMBL" id="CP060139">
    <property type="protein sequence ID" value="QNR23125.1"/>
    <property type="molecule type" value="Genomic_DNA"/>
</dbReference>
<sequence>MNKIVISLLVSFLNLNGLFAQVIEARYGVVLLKCADNQLYFAGINESGQSGNGSTGSHTSSFSKVPGMDSIHSFASGIGYVLAVKSNGDLYAWGDNLVGNLGIGPYWDTLIPALVPNVPPVKSIAAGDGNSILLSVDSLVFTAGSSAYGALGRSLDSIPRNYFGPVDTLQEIVSVYAGYNHSAALDKYGQLWLWGAGGWGQLGLGNLSNRFRAGRMPNLKFSSVFLADFTSFGIDSSGHVWAWGENQQGELGVPIATNGDPYIVNPQQVQGINQAVQIASGFGTTLALLSDGRVKAWGRNNYFQLGDGTLQDRFYPDYVPGLQNIYAVGLNGAVCYALDSLGTLYTWGYGYEWLLQGNDTLKALPTPVNFTACIPSIGAEEQESNKIMELYPNPVTNYLQVRVSEGTEAELSIYNLKGELVWREAKWRARAIDLSGLANGLYLLKLVQGDEVYSRKILIKR</sequence>
<protein>
    <submittedName>
        <fullName evidence="5">T9SS type A sorting domain-containing protein</fullName>
    </submittedName>
</protein>
<dbReference type="Pfam" id="PF25390">
    <property type="entry name" value="WD40_RLD"/>
    <property type="match status" value="1"/>
</dbReference>
<proteinExistence type="predicted"/>
<dbReference type="InterPro" id="IPR000408">
    <property type="entry name" value="Reg_chr_condens"/>
</dbReference>
<organism evidence="5 6">
    <name type="scientific">Croceimicrobium hydrocarbonivorans</name>
    <dbReference type="NCBI Taxonomy" id="2761580"/>
    <lineage>
        <taxon>Bacteria</taxon>
        <taxon>Pseudomonadati</taxon>
        <taxon>Bacteroidota</taxon>
        <taxon>Flavobacteriia</taxon>
        <taxon>Flavobacteriales</taxon>
        <taxon>Owenweeksiaceae</taxon>
        <taxon>Croceimicrobium</taxon>
    </lineage>
</organism>
<evidence type="ECO:0000259" key="3">
    <source>
        <dbReference type="Pfam" id="PF18962"/>
    </source>
</evidence>
<dbReference type="InterPro" id="IPR026444">
    <property type="entry name" value="Secre_tail"/>
</dbReference>
<gene>
    <name evidence="5" type="ORF">H4K34_12145</name>
</gene>
<dbReference type="PROSITE" id="PS50012">
    <property type="entry name" value="RCC1_3"/>
    <property type="match status" value="4"/>
</dbReference>
<keyword evidence="2" id="KW-0677">Repeat</keyword>
<accession>A0A7H0VBM7</accession>
<dbReference type="Pfam" id="PF18962">
    <property type="entry name" value="Por_Secre_tail"/>
    <property type="match status" value="1"/>
</dbReference>
<dbReference type="InterPro" id="IPR058923">
    <property type="entry name" value="RCC1-like_dom"/>
</dbReference>